<evidence type="ECO:0000259" key="1">
    <source>
        <dbReference type="PROSITE" id="PS50157"/>
    </source>
</evidence>
<reference evidence="2" key="1">
    <citation type="journal article" date="2020" name="Nature">
        <title>Giant virus diversity and host interactions through global metagenomics.</title>
        <authorList>
            <person name="Schulz F."/>
            <person name="Roux S."/>
            <person name="Paez-Espino D."/>
            <person name="Jungbluth S."/>
            <person name="Walsh D.A."/>
            <person name="Denef V.J."/>
            <person name="McMahon K.D."/>
            <person name="Konstantinidis K.T."/>
            <person name="Eloe-Fadrosh E.A."/>
            <person name="Kyrpides N.C."/>
            <person name="Woyke T."/>
        </authorList>
    </citation>
    <scope>NUCLEOTIDE SEQUENCE</scope>
    <source>
        <strain evidence="2">GVMAG-M-3300027969-2</strain>
    </source>
</reference>
<proteinExistence type="predicted"/>
<sequence length="169" mass="19624">METEQTINLPFKYNCDICTFNTSNLKDYKRHITTLKHINGVKKATLGKQEVFTNTHKFYCKKCDYYCNKKSSYTKHLTTVKHTKLEDNETKLLNCDVCNKEFVNRSGLWKHKKKCFTKEVGALTHIVGDSNVCNTINHTNILMKLMVEVIKQSKEIQNVLKEIAISNDI</sequence>
<dbReference type="Gene3D" id="3.30.160.60">
    <property type="entry name" value="Classic Zinc Finger"/>
    <property type="match status" value="1"/>
</dbReference>
<dbReference type="Pfam" id="PF00096">
    <property type="entry name" value="zf-C2H2"/>
    <property type="match status" value="1"/>
</dbReference>
<dbReference type="AlphaFoldDB" id="A0A6C0LQ52"/>
<organism evidence="2">
    <name type="scientific">viral metagenome</name>
    <dbReference type="NCBI Taxonomy" id="1070528"/>
    <lineage>
        <taxon>unclassified sequences</taxon>
        <taxon>metagenomes</taxon>
        <taxon>organismal metagenomes</taxon>
    </lineage>
</organism>
<protein>
    <recommendedName>
        <fullName evidence="1">C2H2-type domain-containing protein</fullName>
    </recommendedName>
</protein>
<dbReference type="InterPro" id="IPR036236">
    <property type="entry name" value="Znf_C2H2_sf"/>
</dbReference>
<dbReference type="InterPro" id="IPR013087">
    <property type="entry name" value="Znf_C2H2_type"/>
</dbReference>
<dbReference type="PROSITE" id="PS50157">
    <property type="entry name" value="ZINC_FINGER_C2H2_2"/>
    <property type="match status" value="1"/>
</dbReference>
<accession>A0A6C0LQ52</accession>
<feature type="domain" description="C2H2-type" evidence="1">
    <location>
        <begin position="93"/>
        <end position="121"/>
    </location>
</feature>
<dbReference type="SUPFAM" id="SSF57667">
    <property type="entry name" value="beta-beta-alpha zinc fingers"/>
    <property type="match status" value="1"/>
</dbReference>
<name>A0A6C0LQ52_9ZZZZ</name>
<dbReference type="SMART" id="SM00355">
    <property type="entry name" value="ZnF_C2H2"/>
    <property type="match status" value="3"/>
</dbReference>
<dbReference type="EMBL" id="MN740541">
    <property type="protein sequence ID" value="QHU32707.1"/>
    <property type="molecule type" value="Genomic_DNA"/>
</dbReference>
<evidence type="ECO:0000313" key="2">
    <source>
        <dbReference type="EMBL" id="QHU32707.1"/>
    </source>
</evidence>